<sequence length="302" mass="32516">MKLAACPKCHAQYDVADVLGETVTCPCGATFPATAPAAVDAAVTRCAACGALVGDEERICSYCQATVTREPAPTGPVCPECYARNPERALHCTACGVAFLPQPVRKTGELLECPICPGVQLAARSLGGLWVDECPMCLGLWAPGDVMDRLIDRVRERRRQEGPPPSDHIHRNRRSRWQARIAYRKCPVCSGAMQRKNFAGHSGVVVDWCGSHGTWLDTHEMEDIAAFVLEGGLQNTPAASRDGGDWSLPADPAKAAAVLAAEQLLAEERSRSRARAFPLEDWGIDSGRVVKGIGDLFAKILK</sequence>
<dbReference type="AlphaFoldDB" id="A0A538SRB2"/>
<reference evidence="1 2" key="1">
    <citation type="journal article" date="2019" name="Nat. Microbiol.">
        <title>Mediterranean grassland soil C-N compound turnover is dependent on rainfall and depth, and is mediated by genomically divergent microorganisms.</title>
        <authorList>
            <person name="Diamond S."/>
            <person name="Andeer P.F."/>
            <person name="Li Z."/>
            <person name="Crits-Christoph A."/>
            <person name="Burstein D."/>
            <person name="Anantharaman K."/>
            <person name="Lane K.R."/>
            <person name="Thomas B.C."/>
            <person name="Pan C."/>
            <person name="Northen T.R."/>
            <person name="Banfield J.F."/>
        </authorList>
    </citation>
    <scope>NUCLEOTIDE SEQUENCE [LARGE SCALE GENOMIC DNA]</scope>
    <source>
        <strain evidence="1">WS_4</strain>
    </source>
</reference>
<organism evidence="1 2">
    <name type="scientific">Eiseniibacteriota bacterium</name>
    <dbReference type="NCBI Taxonomy" id="2212470"/>
    <lineage>
        <taxon>Bacteria</taxon>
        <taxon>Candidatus Eiseniibacteriota</taxon>
    </lineage>
</organism>
<evidence type="ECO:0008006" key="3">
    <source>
        <dbReference type="Google" id="ProtNLM"/>
    </source>
</evidence>
<gene>
    <name evidence="1" type="ORF">E6K74_08330</name>
</gene>
<proteinExistence type="predicted"/>
<dbReference type="EMBL" id="VBOU01000079">
    <property type="protein sequence ID" value="TMQ53920.1"/>
    <property type="molecule type" value="Genomic_DNA"/>
</dbReference>
<evidence type="ECO:0000313" key="1">
    <source>
        <dbReference type="EMBL" id="TMQ53920.1"/>
    </source>
</evidence>
<comment type="caution">
    <text evidence="1">The sequence shown here is derived from an EMBL/GenBank/DDBJ whole genome shotgun (WGS) entry which is preliminary data.</text>
</comment>
<evidence type="ECO:0000313" key="2">
    <source>
        <dbReference type="Proteomes" id="UP000319829"/>
    </source>
</evidence>
<protein>
    <recommendedName>
        <fullName evidence="3">Transcription factor zinc-finger domain-containing protein</fullName>
    </recommendedName>
</protein>
<dbReference type="Proteomes" id="UP000319829">
    <property type="component" value="Unassembled WGS sequence"/>
</dbReference>
<accession>A0A538SRB2</accession>
<name>A0A538SRB2_UNCEI</name>